<dbReference type="InterPro" id="IPR013078">
    <property type="entry name" value="His_Pase_superF_clade-1"/>
</dbReference>
<dbReference type="SUPFAM" id="SSF53254">
    <property type="entry name" value="Phosphoglycerate mutase-like"/>
    <property type="match status" value="1"/>
</dbReference>
<dbReference type="InterPro" id="IPR029033">
    <property type="entry name" value="His_PPase_superfam"/>
</dbReference>
<feature type="active site" description="Proton donor/acceptor" evidence="1">
    <location>
        <position position="83"/>
    </location>
</feature>
<dbReference type="InterPro" id="IPR050275">
    <property type="entry name" value="PGM_Phosphatase"/>
</dbReference>
<reference evidence="4" key="1">
    <citation type="submission" date="2017-03" db="EMBL/GenBank/DDBJ databases">
        <authorList>
            <person name="Herbold C."/>
        </authorList>
    </citation>
    <scope>NUCLEOTIDE SEQUENCE [LARGE SCALE GENOMIC DNA]</scope>
</reference>
<accession>A0A2H1FHV8</accession>
<dbReference type="Proteomes" id="UP000230607">
    <property type="component" value="Chromosome 1"/>
</dbReference>
<dbReference type="Gene3D" id="3.40.50.1240">
    <property type="entry name" value="Phosphoglycerate mutase-like"/>
    <property type="match status" value="1"/>
</dbReference>
<protein>
    <submittedName>
        <fullName evidence="3">Phosphoglycerate mutase</fullName>
    </submittedName>
</protein>
<evidence type="ECO:0000256" key="1">
    <source>
        <dbReference type="PIRSR" id="PIRSR613078-1"/>
    </source>
</evidence>
<evidence type="ECO:0000313" key="3">
    <source>
        <dbReference type="EMBL" id="SMH72337.1"/>
    </source>
</evidence>
<dbReference type="EMBL" id="LT841358">
    <property type="protein sequence ID" value="SMH72337.1"/>
    <property type="molecule type" value="Genomic_DNA"/>
</dbReference>
<dbReference type="Pfam" id="PF00300">
    <property type="entry name" value="His_Phos_1"/>
    <property type="match status" value="1"/>
</dbReference>
<dbReference type="GO" id="GO:0005737">
    <property type="term" value="C:cytoplasm"/>
    <property type="evidence" value="ECO:0007669"/>
    <property type="project" value="TreeGrafter"/>
</dbReference>
<dbReference type="SMART" id="SM00855">
    <property type="entry name" value="PGAM"/>
    <property type="match status" value="1"/>
</dbReference>
<keyword evidence="4" id="KW-1185">Reference proteome</keyword>
<dbReference type="CDD" id="cd07067">
    <property type="entry name" value="HP_PGM_like"/>
    <property type="match status" value="1"/>
</dbReference>
<dbReference type="RefSeq" id="WP_157928129.1">
    <property type="nucleotide sequence ID" value="NZ_LT841358.1"/>
</dbReference>
<gene>
    <name evidence="3" type="ORF">NCS_30177</name>
</gene>
<sequence>MPLFLFLRHGQAKNNVERILAGRTKGFPLTELGIQQAEQIGIFLKPFNISKIYSSPIERAEHTAKIVADSIGLTCTVDERLTEIDMGSFSGMHYDEMLKKHGNVFLKFYQGHPVVETNGIETFTNVKKRVLDMVDHCLKKHVGQTVLLVTHMDPIKSMISTILQPKPELLYEMIIRNASLTILKNEQSSFSMVAINSMNPERYSNE</sequence>
<proteinExistence type="predicted"/>
<dbReference type="AlphaFoldDB" id="A0A2H1FHV8"/>
<dbReference type="PANTHER" id="PTHR48100:SF1">
    <property type="entry name" value="HISTIDINE PHOSPHATASE FAMILY PROTEIN-RELATED"/>
    <property type="match status" value="1"/>
</dbReference>
<feature type="binding site" evidence="2">
    <location>
        <position position="59"/>
    </location>
    <ligand>
        <name>substrate</name>
    </ligand>
</feature>
<dbReference type="PANTHER" id="PTHR48100">
    <property type="entry name" value="BROAD-SPECIFICITY PHOSPHATASE YOR283W-RELATED"/>
    <property type="match status" value="1"/>
</dbReference>
<organism evidence="3 4">
    <name type="scientific">Candidatus Nitrosotalea okcheonensis</name>
    <dbReference type="NCBI Taxonomy" id="1903276"/>
    <lineage>
        <taxon>Archaea</taxon>
        <taxon>Nitrososphaerota</taxon>
        <taxon>Nitrososphaeria</taxon>
        <taxon>Nitrosotaleales</taxon>
        <taxon>Nitrosotaleaceae</taxon>
        <taxon>Nitrosotalea</taxon>
    </lineage>
</organism>
<feature type="binding site" evidence="2">
    <location>
        <begin position="8"/>
        <end position="15"/>
    </location>
    <ligand>
        <name>substrate</name>
    </ligand>
</feature>
<evidence type="ECO:0000313" key="4">
    <source>
        <dbReference type="Proteomes" id="UP000230607"/>
    </source>
</evidence>
<feature type="active site" description="Tele-phosphohistidine intermediate" evidence="1">
    <location>
        <position position="9"/>
    </location>
</feature>
<dbReference type="OrthoDB" id="304253at2157"/>
<evidence type="ECO:0000256" key="2">
    <source>
        <dbReference type="PIRSR" id="PIRSR613078-2"/>
    </source>
</evidence>
<dbReference type="GO" id="GO:0016791">
    <property type="term" value="F:phosphatase activity"/>
    <property type="evidence" value="ECO:0007669"/>
    <property type="project" value="TreeGrafter"/>
</dbReference>
<name>A0A2H1FHV8_9ARCH</name>